<dbReference type="SUPFAM" id="SSF56176">
    <property type="entry name" value="FAD-binding/transporter-associated domain-like"/>
    <property type="match status" value="1"/>
</dbReference>
<dbReference type="InterPro" id="IPR016166">
    <property type="entry name" value="FAD-bd_PCMH"/>
</dbReference>
<dbReference type="GO" id="GO:0016899">
    <property type="term" value="F:oxidoreductase activity, acting on the CH-OH group of donors, oxygen as acceptor"/>
    <property type="evidence" value="ECO:0007669"/>
    <property type="project" value="InterPro"/>
</dbReference>
<dbReference type="AlphaFoldDB" id="A0A1I1SRK6"/>
<protein>
    <submittedName>
        <fullName evidence="2">FAD/FMN-containing dehydrogenase</fullName>
    </submittedName>
</protein>
<feature type="domain" description="FAD-binding PCMH-type" evidence="1">
    <location>
        <begin position="5"/>
        <end position="180"/>
    </location>
</feature>
<dbReference type="InterPro" id="IPR016169">
    <property type="entry name" value="FAD-bd_PCMH_sub2"/>
</dbReference>
<dbReference type="Gene3D" id="3.30.465.10">
    <property type="match status" value="1"/>
</dbReference>
<dbReference type="PANTHER" id="PTHR43762:SF1">
    <property type="entry name" value="D-ARABINONO-1,4-LACTONE OXIDASE"/>
    <property type="match status" value="1"/>
</dbReference>
<organism evidence="2 3">
    <name type="scientific">Nannocystis exedens</name>
    <dbReference type="NCBI Taxonomy" id="54"/>
    <lineage>
        <taxon>Bacteria</taxon>
        <taxon>Pseudomonadati</taxon>
        <taxon>Myxococcota</taxon>
        <taxon>Polyangia</taxon>
        <taxon>Nannocystales</taxon>
        <taxon>Nannocystaceae</taxon>
        <taxon>Nannocystis</taxon>
    </lineage>
</organism>
<dbReference type="RefSeq" id="WP_096333303.1">
    <property type="nucleotide sequence ID" value="NZ_FOMX01000002.1"/>
</dbReference>
<gene>
    <name evidence="2" type="ORF">SAMN02745121_00213</name>
</gene>
<dbReference type="OrthoDB" id="143770at2"/>
<evidence type="ECO:0000313" key="3">
    <source>
        <dbReference type="Proteomes" id="UP000199400"/>
    </source>
</evidence>
<name>A0A1I1SRK6_9BACT</name>
<dbReference type="PROSITE" id="PS51387">
    <property type="entry name" value="FAD_PCMH"/>
    <property type="match status" value="1"/>
</dbReference>
<proteinExistence type="predicted"/>
<evidence type="ECO:0000259" key="1">
    <source>
        <dbReference type="PROSITE" id="PS51387"/>
    </source>
</evidence>
<accession>A0A1I1SRK6</accession>
<dbReference type="InterPro" id="IPR006094">
    <property type="entry name" value="Oxid_FAD_bind_N"/>
</dbReference>
<evidence type="ECO:0000313" key="2">
    <source>
        <dbReference type="EMBL" id="SFD48962.1"/>
    </source>
</evidence>
<dbReference type="Pfam" id="PF01565">
    <property type="entry name" value="FAD_binding_4"/>
    <property type="match status" value="1"/>
</dbReference>
<dbReference type="Proteomes" id="UP000199400">
    <property type="component" value="Unassembled WGS sequence"/>
</dbReference>
<dbReference type="InterPro" id="IPR036318">
    <property type="entry name" value="FAD-bd_PCMH-like_sf"/>
</dbReference>
<keyword evidence="3" id="KW-1185">Reference proteome</keyword>
<dbReference type="EMBL" id="FOMX01000002">
    <property type="protein sequence ID" value="SFD48962.1"/>
    <property type="molecule type" value="Genomic_DNA"/>
</dbReference>
<reference evidence="3" key="1">
    <citation type="submission" date="2016-10" db="EMBL/GenBank/DDBJ databases">
        <authorList>
            <person name="Varghese N."/>
            <person name="Submissions S."/>
        </authorList>
    </citation>
    <scope>NUCLEOTIDE SEQUENCE [LARGE SCALE GENOMIC DNA]</scope>
    <source>
        <strain evidence="3">ATCC 25963</strain>
    </source>
</reference>
<dbReference type="PANTHER" id="PTHR43762">
    <property type="entry name" value="L-GULONOLACTONE OXIDASE"/>
    <property type="match status" value="1"/>
</dbReference>
<dbReference type="STRING" id="54.SAMN02745121_00213"/>
<dbReference type="GO" id="GO:0071949">
    <property type="term" value="F:FAD binding"/>
    <property type="evidence" value="ECO:0007669"/>
    <property type="project" value="InterPro"/>
</dbReference>
<dbReference type="InterPro" id="IPR010031">
    <property type="entry name" value="FAD_lactone_oxidase-like"/>
</dbReference>
<sequence length="445" mass="50225">MSDRGEPTVAGWGNLAVPGREVLSEDLERATRAAVLSRGLGRSYGDSSLPPPSRREVVGTRLADRILHWDGRTGLLRAEAGFSLWEFNRLFLRRGWFIGSTPGTQFVTLGGMVASDVHGKGHHSHGCFGSRHVRSLRMRLPSGDLVECSPERDPELFWATIGGMGLTGHILEVECQTQAIPSPWIWSESERVDDIDQFIDGLKEAGKTWPFTVGWIDCLSRGKHMGRGLLDRGRWATPEETGGRPLPVTRRLTLPFMFPEWVLRWRLTTQAFNTMWYWRHVPRVKKKLCHPDSFFYPLDAILQWNRIYGRRGFTQYQCVLPDEAGRGAARRFLDLLTRRGGASFLCVIKDAAAEGQGMLSFLRPGISIAVDFAVRDDTQKLVDALNELVIAEGGRIYLSKDAFTRPEHYAAMDPRLPRFLAVRDRLDPQRTIRSAQSVRMFGDPP</sequence>